<dbReference type="Gene3D" id="3.40.50.720">
    <property type="entry name" value="NAD(P)-binding Rossmann-like Domain"/>
    <property type="match status" value="1"/>
</dbReference>
<dbReference type="Pfam" id="PF00899">
    <property type="entry name" value="ThiF"/>
    <property type="match status" value="1"/>
</dbReference>
<dbReference type="InterPro" id="IPR000594">
    <property type="entry name" value="ThiF_NAD_FAD-bd"/>
</dbReference>
<dbReference type="RefSeq" id="WP_344640897.1">
    <property type="nucleotide sequence ID" value="NZ_BAAATR010000055.1"/>
</dbReference>
<dbReference type="PANTHER" id="PTHR10953:SF102">
    <property type="entry name" value="ADENYLYLTRANSFERASE AND SULFURTRANSFERASE MOCS3"/>
    <property type="match status" value="1"/>
</dbReference>
<accession>A0ABN3EYX5</accession>
<evidence type="ECO:0000313" key="2">
    <source>
        <dbReference type="EMBL" id="GAA2276693.1"/>
    </source>
</evidence>
<evidence type="ECO:0000313" key="3">
    <source>
        <dbReference type="Proteomes" id="UP001500305"/>
    </source>
</evidence>
<dbReference type="EMBL" id="BAAATR010000055">
    <property type="protein sequence ID" value="GAA2276693.1"/>
    <property type="molecule type" value="Genomic_DNA"/>
</dbReference>
<dbReference type="InterPro" id="IPR035985">
    <property type="entry name" value="Ubiquitin-activating_enz"/>
</dbReference>
<name>A0ABN3EYX5_9ACTN</name>
<comment type="caution">
    <text evidence="2">The sequence shown here is derived from an EMBL/GenBank/DDBJ whole genome shotgun (WGS) entry which is preliminary data.</text>
</comment>
<reference evidence="2 3" key="1">
    <citation type="journal article" date="2019" name="Int. J. Syst. Evol. Microbiol.">
        <title>The Global Catalogue of Microorganisms (GCM) 10K type strain sequencing project: providing services to taxonomists for standard genome sequencing and annotation.</title>
        <authorList>
            <consortium name="The Broad Institute Genomics Platform"/>
            <consortium name="The Broad Institute Genome Sequencing Center for Infectious Disease"/>
            <person name="Wu L."/>
            <person name="Ma J."/>
        </authorList>
    </citation>
    <scope>NUCLEOTIDE SEQUENCE [LARGE SCALE GENOMIC DNA]</scope>
    <source>
        <strain evidence="2 3">JCM 7356</strain>
    </source>
</reference>
<dbReference type="PANTHER" id="PTHR10953">
    <property type="entry name" value="UBIQUITIN-ACTIVATING ENZYME E1"/>
    <property type="match status" value="1"/>
</dbReference>
<gene>
    <name evidence="2" type="ORF">GCM10010430_73250</name>
</gene>
<feature type="domain" description="THIF-type NAD/FAD binding fold" evidence="1">
    <location>
        <begin position="122"/>
        <end position="329"/>
    </location>
</feature>
<dbReference type="SUPFAM" id="SSF69572">
    <property type="entry name" value="Activating enzymes of the ubiquitin-like proteins"/>
    <property type="match status" value="1"/>
</dbReference>
<dbReference type="Proteomes" id="UP001500305">
    <property type="component" value="Unassembled WGS sequence"/>
</dbReference>
<evidence type="ECO:0000259" key="1">
    <source>
        <dbReference type="Pfam" id="PF00899"/>
    </source>
</evidence>
<proteinExistence type="predicted"/>
<keyword evidence="3" id="KW-1185">Reference proteome</keyword>
<protein>
    <recommendedName>
        <fullName evidence="1">THIF-type NAD/FAD binding fold domain-containing protein</fullName>
    </recommendedName>
</protein>
<sequence>MQFPRVKSEHLPFRTPHGTVRIGGEIYGLAAEIRDPHDWVATALDLMDGRRTPPDITRCLLEHFAGLSATQADGLLTALLATGYIEDAVNDEPATPSGSEADRYSRNLAYFRRVDLRPGHTPRQAQNALARSRVLVLGLGGTGSHAAWALAAAGIGAIHCVDHDRVEASNLTRQVLYTEADIGRPKAQAAAERLRSVNSQARITFEHRAVTDERQLDELLAGFDILALCADEPDSESLRGWVSKAAVRAGVPWVGGGYNGPLVTVGVFTPEGPCFPCLAAGEEALLPAGPPPRLGGQGVIAPSAGISGQLVANEVIALLTGISRTRPGFIRGINLIAPDDLVYVRHPALPDCPTCNRPPVLPAGPLTTPGSERP</sequence>
<organism evidence="2 3">
    <name type="scientific">Kitasatospora cystarginea</name>
    <dbReference type="NCBI Taxonomy" id="58350"/>
    <lineage>
        <taxon>Bacteria</taxon>
        <taxon>Bacillati</taxon>
        <taxon>Actinomycetota</taxon>
        <taxon>Actinomycetes</taxon>
        <taxon>Kitasatosporales</taxon>
        <taxon>Streptomycetaceae</taxon>
        <taxon>Kitasatospora</taxon>
    </lineage>
</organism>
<dbReference type="InterPro" id="IPR045886">
    <property type="entry name" value="ThiF/MoeB/HesA"/>
</dbReference>